<dbReference type="RefSeq" id="WP_137090364.1">
    <property type="nucleotide sequence ID" value="NZ_CP028923.1"/>
</dbReference>
<protein>
    <recommendedName>
        <fullName evidence="4">Helix-hairpin-helix motif-containing protein</fullName>
    </recommendedName>
</protein>
<dbReference type="KEGG" id="fpf:DCC35_08500"/>
<evidence type="ECO:0000313" key="2">
    <source>
        <dbReference type="EMBL" id="QCK14777.1"/>
    </source>
</evidence>
<proteinExistence type="predicted"/>
<sequence>MRFFCIIILISGVNLISLAQETDIESIIWFYQNQNPDVQFDTEDLAQLLNDLKKHPIDINNASKEELSRIPFLTLNEIIAIKNHIEKFGYIYLVEELYMIEGISKEKIKFLEQLIHINSTQTVKSDFSITTRSAYDAKYNDFKTRIDVDYHRKNYSINLKIEKDANEQFFVKGKDKLIYPEYFGGNIQLNKSKTTIILGDFKPGFGQGTRFNNAFFSSLGSFPIHNQIRVQRDIRSYGGFDEFHFLRGIAISSEIRSGLTLTGFLSYKSVDARIVNDTIVTLYKSGIHRSETERLNRNTAKLLNGGIILRRSLGEKGYISFISDFNKWSNIFNASNSINTPFISQIHFGIAHQFTYKNKTIFGEISYLPFQQSFSLNQGLLIAINKSWDYLMQLRYTTPYYFSIFGSGIGARTNPAGEKGVYQALTFRKNKRLSAILYFDIHKLKIISRFLPLPGLNEELGTKILLKKSPFSSLQLITAYESQHRPDKSRDKKNRYRIRELNFKSALKGRMKINENLRWDIQFQYRKSTNLESSYSYGYSQRVFFKKNRLSATLGTSLGISKNNQGVYFYENGFYNSFPYVNLGTGKTSRHFLTFRYKLQNFIFGGKLSSYKNFERSPLDKSQKFREFELLISYQTK</sequence>
<evidence type="ECO:0000256" key="1">
    <source>
        <dbReference type="SAM" id="SignalP"/>
    </source>
</evidence>
<feature type="chain" id="PRO_5020219485" description="Helix-hairpin-helix motif-containing protein" evidence="1">
    <location>
        <begin position="20"/>
        <end position="637"/>
    </location>
</feature>
<organism evidence="2 3">
    <name type="scientific">Mangrovivirga cuniculi</name>
    <dbReference type="NCBI Taxonomy" id="2715131"/>
    <lineage>
        <taxon>Bacteria</taxon>
        <taxon>Pseudomonadati</taxon>
        <taxon>Bacteroidota</taxon>
        <taxon>Cytophagia</taxon>
        <taxon>Cytophagales</taxon>
        <taxon>Mangrovivirgaceae</taxon>
        <taxon>Mangrovivirga</taxon>
    </lineage>
</organism>
<dbReference type="OrthoDB" id="9766750at2"/>
<dbReference type="SUPFAM" id="SSF47781">
    <property type="entry name" value="RuvA domain 2-like"/>
    <property type="match status" value="1"/>
</dbReference>
<keyword evidence="1" id="KW-0732">Signal</keyword>
<keyword evidence="3" id="KW-1185">Reference proteome</keyword>
<dbReference type="EMBL" id="CP028923">
    <property type="protein sequence ID" value="QCK14777.1"/>
    <property type="molecule type" value="Genomic_DNA"/>
</dbReference>
<evidence type="ECO:0008006" key="4">
    <source>
        <dbReference type="Google" id="ProtNLM"/>
    </source>
</evidence>
<reference evidence="2 3" key="1">
    <citation type="submission" date="2018-04" db="EMBL/GenBank/DDBJ databases">
        <title>Complete genome uncultured novel isolate.</title>
        <authorList>
            <person name="Merlino G."/>
        </authorList>
    </citation>
    <scope>NUCLEOTIDE SEQUENCE [LARGE SCALE GENOMIC DNA]</scope>
    <source>
        <strain evidence="3">R1DC9</strain>
    </source>
</reference>
<evidence type="ECO:0000313" key="3">
    <source>
        <dbReference type="Proteomes" id="UP000298616"/>
    </source>
</evidence>
<accession>A0A4D7JJA3</accession>
<dbReference type="AlphaFoldDB" id="A0A4D7JJA3"/>
<gene>
    <name evidence="2" type="ORF">DCC35_08500</name>
</gene>
<feature type="signal peptide" evidence="1">
    <location>
        <begin position="1"/>
        <end position="19"/>
    </location>
</feature>
<dbReference type="InterPro" id="IPR010994">
    <property type="entry name" value="RuvA_2-like"/>
</dbReference>
<dbReference type="Proteomes" id="UP000298616">
    <property type="component" value="Chromosome"/>
</dbReference>
<name>A0A4D7JJA3_9BACT</name>